<evidence type="ECO:0000313" key="2">
    <source>
        <dbReference type="EMBL" id="TXL80383.1"/>
    </source>
</evidence>
<keyword evidence="1" id="KW-0732">Signal</keyword>
<comment type="caution">
    <text evidence="2">The sequence shown here is derived from an EMBL/GenBank/DDBJ whole genome shotgun (WGS) entry which is preliminary data.</text>
</comment>
<name>A0A5C8PTR1_9HYPH</name>
<evidence type="ECO:0000313" key="3">
    <source>
        <dbReference type="Proteomes" id="UP000321638"/>
    </source>
</evidence>
<proteinExistence type="predicted"/>
<feature type="chain" id="PRO_5022690937" evidence="1">
    <location>
        <begin position="32"/>
        <end position="120"/>
    </location>
</feature>
<organism evidence="2 3">
    <name type="scientific">Vineibacter terrae</name>
    <dbReference type="NCBI Taxonomy" id="2586908"/>
    <lineage>
        <taxon>Bacteria</taxon>
        <taxon>Pseudomonadati</taxon>
        <taxon>Pseudomonadota</taxon>
        <taxon>Alphaproteobacteria</taxon>
        <taxon>Hyphomicrobiales</taxon>
        <taxon>Vineibacter</taxon>
    </lineage>
</organism>
<sequence length="120" mass="12600">MVFRMQRFRKWLTATLVVAMAWTAAFQPAAAYAPLPLASAVTAPCDDACEDCKKENQSSNDCGAPAACAAACVRLPAQPPANLEAPLAHLVVPVDVADPPAYTAGFASRVIRPLLPPPRG</sequence>
<reference evidence="2 3" key="1">
    <citation type="submission" date="2019-06" db="EMBL/GenBank/DDBJ databases">
        <title>New taxonomy in bacterial strain CC-CFT640, isolated from vineyard.</title>
        <authorList>
            <person name="Lin S.-Y."/>
            <person name="Tsai C.-F."/>
            <person name="Young C.-C."/>
        </authorList>
    </citation>
    <scope>NUCLEOTIDE SEQUENCE [LARGE SCALE GENOMIC DNA]</scope>
    <source>
        <strain evidence="2 3">CC-CFT640</strain>
    </source>
</reference>
<keyword evidence="3" id="KW-1185">Reference proteome</keyword>
<dbReference type="AlphaFoldDB" id="A0A5C8PTR1"/>
<evidence type="ECO:0000256" key="1">
    <source>
        <dbReference type="SAM" id="SignalP"/>
    </source>
</evidence>
<accession>A0A5C8PTR1</accession>
<protein>
    <submittedName>
        <fullName evidence="2">Uncharacterized protein</fullName>
    </submittedName>
</protein>
<dbReference type="RefSeq" id="WP_147845798.1">
    <property type="nucleotide sequence ID" value="NZ_VDUZ01000004.1"/>
</dbReference>
<feature type="signal peptide" evidence="1">
    <location>
        <begin position="1"/>
        <end position="31"/>
    </location>
</feature>
<dbReference type="EMBL" id="VDUZ01000004">
    <property type="protein sequence ID" value="TXL80383.1"/>
    <property type="molecule type" value="Genomic_DNA"/>
</dbReference>
<dbReference type="Proteomes" id="UP000321638">
    <property type="component" value="Unassembled WGS sequence"/>
</dbReference>
<gene>
    <name evidence="2" type="ORF">FHP25_04955</name>
</gene>